<accession>A0A2P8E4J3</accession>
<name>A0A2P8E4J3_9BACT</name>
<keyword evidence="2" id="KW-1185">Reference proteome</keyword>
<evidence type="ECO:0000313" key="1">
    <source>
        <dbReference type="EMBL" id="PSL04381.1"/>
    </source>
</evidence>
<sequence length="154" mass="18308">MELQRINNLWKFLSIKNNLKLDCSKQTDVEYHITKGNLVLKHSFNPQLLQQSRLVIKDKNFQEKFCQHTYSASKKRFGFKEKPASLSSQKIFFPKELLVKYQMFDLEICKDYQGHYQVIIGPFFPKNVNEILNQVNPIARTFWVKNFFAEGIRN</sequence>
<gene>
    <name evidence="1" type="ORF">CLV48_105124</name>
</gene>
<dbReference type="RefSeq" id="WP_106567286.1">
    <property type="nucleotide sequence ID" value="NZ_PYGF01000005.1"/>
</dbReference>
<reference evidence="1 2" key="1">
    <citation type="submission" date="2018-03" db="EMBL/GenBank/DDBJ databases">
        <title>Genomic Encyclopedia of Archaeal and Bacterial Type Strains, Phase II (KMG-II): from individual species to whole genera.</title>
        <authorList>
            <person name="Goeker M."/>
        </authorList>
    </citation>
    <scope>NUCLEOTIDE SEQUENCE [LARGE SCALE GENOMIC DNA]</scope>
    <source>
        <strain evidence="1 2">DSM 28057</strain>
    </source>
</reference>
<dbReference type="AlphaFoldDB" id="A0A2P8E4J3"/>
<dbReference type="OrthoDB" id="839034at2"/>
<evidence type="ECO:0000313" key="2">
    <source>
        <dbReference type="Proteomes" id="UP000240708"/>
    </source>
</evidence>
<dbReference type="Proteomes" id="UP000240708">
    <property type="component" value="Unassembled WGS sequence"/>
</dbReference>
<dbReference type="EMBL" id="PYGF01000005">
    <property type="protein sequence ID" value="PSL04381.1"/>
    <property type="molecule type" value="Genomic_DNA"/>
</dbReference>
<organism evidence="1 2">
    <name type="scientific">Cecembia rubra</name>
    <dbReference type="NCBI Taxonomy" id="1485585"/>
    <lineage>
        <taxon>Bacteria</taxon>
        <taxon>Pseudomonadati</taxon>
        <taxon>Bacteroidota</taxon>
        <taxon>Cytophagia</taxon>
        <taxon>Cytophagales</taxon>
        <taxon>Cyclobacteriaceae</taxon>
        <taxon>Cecembia</taxon>
    </lineage>
</organism>
<protein>
    <submittedName>
        <fullName evidence="1">Uncharacterized protein</fullName>
    </submittedName>
</protein>
<comment type="caution">
    <text evidence="1">The sequence shown here is derived from an EMBL/GenBank/DDBJ whole genome shotgun (WGS) entry which is preliminary data.</text>
</comment>
<proteinExistence type="predicted"/>